<name>A0A3D9VFX7_THECX</name>
<evidence type="ECO:0000256" key="1">
    <source>
        <dbReference type="ARBA" id="ARBA00008645"/>
    </source>
</evidence>
<dbReference type="InterPro" id="IPR029058">
    <property type="entry name" value="AB_hydrolase_fold"/>
</dbReference>
<proteinExistence type="inferred from homology"/>
<dbReference type="Proteomes" id="UP000256485">
    <property type="component" value="Unassembled WGS sequence"/>
</dbReference>
<dbReference type="OrthoDB" id="262125at2"/>
<keyword evidence="2 4" id="KW-0378">Hydrolase</keyword>
<dbReference type="EMBL" id="QTUC01000001">
    <property type="protein sequence ID" value="REF36211.1"/>
    <property type="molecule type" value="Genomic_DNA"/>
</dbReference>
<dbReference type="InterPro" id="IPR002925">
    <property type="entry name" value="Dienelactn_hydro"/>
</dbReference>
<comment type="caution">
    <text evidence="4">The sequence shown here is derived from an EMBL/GenBank/DDBJ whole genome shotgun (WGS) entry which is preliminary data.</text>
</comment>
<dbReference type="GO" id="GO:0052689">
    <property type="term" value="F:carboxylic ester hydrolase activity"/>
    <property type="evidence" value="ECO:0007669"/>
    <property type="project" value="UniProtKB-ARBA"/>
</dbReference>
<evidence type="ECO:0000259" key="3">
    <source>
        <dbReference type="Pfam" id="PF01738"/>
    </source>
</evidence>
<feature type="domain" description="Dienelactone hydrolase" evidence="3">
    <location>
        <begin position="131"/>
        <end position="230"/>
    </location>
</feature>
<comment type="similarity">
    <text evidence="1">Belongs to the AB hydrolase superfamily.</text>
</comment>
<dbReference type="Gene3D" id="3.40.50.1820">
    <property type="entry name" value="alpha/beta hydrolase"/>
    <property type="match status" value="1"/>
</dbReference>
<dbReference type="AlphaFoldDB" id="A0A3D9VFX7"/>
<evidence type="ECO:0000313" key="5">
    <source>
        <dbReference type="Proteomes" id="UP000256485"/>
    </source>
</evidence>
<organism evidence="4 5">
    <name type="scientific">Thermasporomyces composti</name>
    <dbReference type="NCBI Taxonomy" id="696763"/>
    <lineage>
        <taxon>Bacteria</taxon>
        <taxon>Bacillati</taxon>
        <taxon>Actinomycetota</taxon>
        <taxon>Actinomycetes</taxon>
        <taxon>Propionibacteriales</taxon>
        <taxon>Nocardioidaceae</taxon>
        <taxon>Thermasporomyces</taxon>
    </lineage>
</organism>
<sequence length="356" mass="39119">MYRLADLDPLHPPPLVTGDDPDVWRENRARIEKVWREYLGVLPEPIEVSWRTRAEQRIQPTPTEPAVTLLHIDYDAPGGRPGDVERVTAHLLVPDSARERPAPAVLALHPTHPRGKEAVTVDGVAPDRTYGLELARRGYVVLAPDVIASGERIEAGEEYWHTGSFYRSNPGWTVIGRMVTDHRQGVELLSQLPEVDAARIGAIGHSLGGYNAVFLAGLEPRVSAVVSSCGSSMWAGDPRPNRWYRGFPFIHLPRLGDDVDAGVVPFEWHEITALAAPRPLFVYATTGDDCFPHYQAIAAGLYEVERVYTVLGAAATFTFLLGTGPHTFPRPIRQAAYTFLDDVLSSGRHAAATTST</sequence>
<evidence type="ECO:0000256" key="2">
    <source>
        <dbReference type="ARBA" id="ARBA00022801"/>
    </source>
</evidence>
<reference evidence="4 5" key="1">
    <citation type="submission" date="2018-08" db="EMBL/GenBank/DDBJ databases">
        <title>Sequencing the genomes of 1000 actinobacteria strains.</title>
        <authorList>
            <person name="Klenk H.-P."/>
        </authorList>
    </citation>
    <scope>NUCLEOTIDE SEQUENCE [LARGE SCALE GENOMIC DNA]</scope>
    <source>
        <strain evidence="4 5">DSM 22891</strain>
    </source>
</reference>
<dbReference type="PANTHER" id="PTHR22946:SF9">
    <property type="entry name" value="POLYKETIDE TRANSFERASE AF380"/>
    <property type="match status" value="1"/>
</dbReference>
<dbReference type="Pfam" id="PF01738">
    <property type="entry name" value="DLH"/>
    <property type="match status" value="1"/>
</dbReference>
<dbReference type="InterPro" id="IPR050261">
    <property type="entry name" value="FrsA_esterase"/>
</dbReference>
<evidence type="ECO:0000313" key="4">
    <source>
        <dbReference type="EMBL" id="REF36211.1"/>
    </source>
</evidence>
<dbReference type="PANTHER" id="PTHR22946">
    <property type="entry name" value="DIENELACTONE HYDROLASE DOMAIN-CONTAINING PROTEIN-RELATED"/>
    <property type="match status" value="1"/>
</dbReference>
<gene>
    <name evidence="4" type="ORF">DFJ64_1611</name>
</gene>
<dbReference type="SUPFAM" id="SSF53474">
    <property type="entry name" value="alpha/beta-Hydrolases"/>
    <property type="match status" value="1"/>
</dbReference>
<dbReference type="RefSeq" id="WP_115849882.1">
    <property type="nucleotide sequence ID" value="NZ_QTUC01000001.1"/>
</dbReference>
<keyword evidence="5" id="KW-1185">Reference proteome</keyword>
<protein>
    <submittedName>
        <fullName evidence="4">Dienelactone hydrolase family protein</fullName>
    </submittedName>
</protein>
<accession>A0A3D9VFX7</accession>